<keyword evidence="3" id="KW-0238">DNA-binding</keyword>
<comment type="caution">
    <text evidence="6">The sequence shown here is derived from an EMBL/GenBank/DDBJ whole genome shotgun (WGS) entry which is preliminary data.</text>
</comment>
<proteinExistence type="inferred from homology"/>
<evidence type="ECO:0000313" key="6">
    <source>
        <dbReference type="EMBL" id="MCQ4165603.1"/>
    </source>
</evidence>
<evidence type="ECO:0000313" key="7">
    <source>
        <dbReference type="Proteomes" id="UP001165498"/>
    </source>
</evidence>
<evidence type="ECO:0000256" key="2">
    <source>
        <dbReference type="ARBA" id="ARBA00023015"/>
    </source>
</evidence>
<evidence type="ECO:0000256" key="1">
    <source>
        <dbReference type="ARBA" id="ARBA00009437"/>
    </source>
</evidence>
<dbReference type="Proteomes" id="UP001165498">
    <property type="component" value="Unassembled WGS sequence"/>
</dbReference>
<dbReference type="InterPro" id="IPR036388">
    <property type="entry name" value="WH-like_DNA-bd_sf"/>
</dbReference>
<evidence type="ECO:0000259" key="5">
    <source>
        <dbReference type="PROSITE" id="PS50931"/>
    </source>
</evidence>
<dbReference type="SUPFAM" id="SSF53850">
    <property type="entry name" value="Periplasmic binding protein-like II"/>
    <property type="match status" value="1"/>
</dbReference>
<comment type="similarity">
    <text evidence="1">Belongs to the LysR transcriptional regulatory family.</text>
</comment>
<evidence type="ECO:0000256" key="3">
    <source>
        <dbReference type="ARBA" id="ARBA00023125"/>
    </source>
</evidence>
<keyword evidence="4" id="KW-0804">Transcription</keyword>
<evidence type="ECO:0000256" key="4">
    <source>
        <dbReference type="ARBA" id="ARBA00023163"/>
    </source>
</evidence>
<dbReference type="EMBL" id="JANFQO010000011">
    <property type="protein sequence ID" value="MCQ4165603.1"/>
    <property type="molecule type" value="Genomic_DNA"/>
</dbReference>
<dbReference type="PANTHER" id="PTHR30537:SF79">
    <property type="entry name" value="TRANSCRIPTIONAL REGULATOR-RELATED"/>
    <property type="match status" value="1"/>
</dbReference>
<dbReference type="SUPFAM" id="SSF46785">
    <property type="entry name" value="Winged helix' DNA-binding domain"/>
    <property type="match status" value="1"/>
</dbReference>
<accession>A0ABT1QTJ8</accession>
<dbReference type="PROSITE" id="PS50931">
    <property type="entry name" value="HTH_LYSR"/>
    <property type="match status" value="1"/>
</dbReference>
<sequence length="309" mass="33893">MSKPPLGALQAFVLAAQQRNLSHAAQRLNLTVSALSHQIRALEQRLQRTLFVRGPRGVSLTEDGERLLDAVAGPLQAIERALQPPRQCREGVLALSTLPTIATGWLVPRLPRFVARHPELELHLHSGSGLVDFSKEPVDAALRFGPGAWPGLEAIHLFDEWVTPVASPAFLKRRPRRPGPAELARWPLLGDPGGRWRDWFAQFGGAEPRRYVANFDDSESLHRAALEGLGVALGRLTLVKPLLDAGRLVALMPQRLRAEWSHYLVYPPRSAQHAGVAAFRAWVLEEAAQHSAATAALAAGAAPARKRRR</sequence>
<dbReference type="Pfam" id="PF03466">
    <property type="entry name" value="LysR_substrate"/>
    <property type="match status" value="1"/>
</dbReference>
<keyword evidence="2" id="KW-0805">Transcription regulation</keyword>
<reference evidence="6" key="1">
    <citation type="submission" date="2022-07" db="EMBL/GenBank/DDBJ databases">
        <title>Tahibacter sp., a new gammaproteobacterium isolated from the silt sample collected at pig farm.</title>
        <authorList>
            <person name="Chen H."/>
        </authorList>
    </citation>
    <scope>NUCLEOTIDE SEQUENCE</scope>
    <source>
        <strain evidence="6">P2K</strain>
    </source>
</reference>
<dbReference type="Gene3D" id="1.10.10.10">
    <property type="entry name" value="Winged helix-like DNA-binding domain superfamily/Winged helix DNA-binding domain"/>
    <property type="match status" value="1"/>
</dbReference>
<name>A0ABT1QTJ8_9GAMM</name>
<dbReference type="PANTHER" id="PTHR30537">
    <property type="entry name" value="HTH-TYPE TRANSCRIPTIONAL REGULATOR"/>
    <property type="match status" value="1"/>
</dbReference>
<dbReference type="CDD" id="cd08432">
    <property type="entry name" value="PBP2_GcdR_TrpI_HvrB_AmpR_like"/>
    <property type="match status" value="1"/>
</dbReference>
<dbReference type="InterPro" id="IPR005119">
    <property type="entry name" value="LysR_subst-bd"/>
</dbReference>
<dbReference type="Gene3D" id="3.40.190.10">
    <property type="entry name" value="Periplasmic binding protein-like II"/>
    <property type="match status" value="2"/>
</dbReference>
<dbReference type="InterPro" id="IPR000847">
    <property type="entry name" value="LysR_HTH_N"/>
</dbReference>
<keyword evidence="7" id="KW-1185">Reference proteome</keyword>
<organism evidence="6 7">
    <name type="scientific">Tahibacter harae</name>
    <dbReference type="NCBI Taxonomy" id="2963937"/>
    <lineage>
        <taxon>Bacteria</taxon>
        <taxon>Pseudomonadati</taxon>
        <taxon>Pseudomonadota</taxon>
        <taxon>Gammaproteobacteria</taxon>
        <taxon>Lysobacterales</taxon>
        <taxon>Rhodanobacteraceae</taxon>
        <taxon>Tahibacter</taxon>
    </lineage>
</organism>
<dbReference type="Pfam" id="PF00126">
    <property type="entry name" value="HTH_1"/>
    <property type="match status" value="1"/>
</dbReference>
<feature type="domain" description="HTH lysR-type" evidence="5">
    <location>
        <begin position="4"/>
        <end position="61"/>
    </location>
</feature>
<dbReference type="InterPro" id="IPR058163">
    <property type="entry name" value="LysR-type_TF_proteobact-type"/>
</dbReference>
<gene>
    <name evidence="6" type="ORF">NM961_12865</name>
</gene>
<dbReference type="InterPro" id="IPR036390">
    <property type="entry name" value="WH_DNA-bd_sf"/>
</dbReference>
<protein>
    <submittedName>
        <fullName evidence="6">LysR substrate-binding domain-containing protein</fullName>
    </submittedName>
</protein>
<dbReference type="RefSeq" id="WP_255914794.1">
    <property type="nucleotide sequence ID" value="NZ_JANFQO010000011.1"/>
</dbReference>